<dbReference type="SUPFAM" id="SSF52047">
    <property type="entry name" value="RNI-like"/>
    <property type="match status" value="1"/>
</dbReference>
<dbReference type="InterPro" id="IPR006553">
    <property type="entry name" value="Leu-rich_rpt_Cys-con_subtyp"/>
</dbReference>
<dbReference type="EMBL" id="NCKV01003518">
    <property type="protein sequence ID" value="RWS25620.1"/>
    <property type="molecule type" value="Genomic_DNA"/>
</dbReference>
<gene>
    <name evidence="3" type="ORF">B4U80_02427</name>
</gene>
<evidence type="ECO:0000313" key="3">
    <source>
        <dbReference type="EMBL" id="RWS25620.1"/>
    </source>
</evidence>
<dbReference type="VEuPathDB" id="VectorBase:LDEU006420"/>
<name>A0A443SDN4_9ACAR</name>
<accession>A0A443SDN4</accession>
<proteinExistence type="predicted"/>
<dbReference type="OrthoDB" id="549243at2759"/>
<protein>
    <submittedName>
        <fullName evidence="3">Putative F-box/LRR-repeat protein C02F5.7-like protein</fullName>
    </submittedName>
</protein>
<dbReference type="InterPro" id="IPR036047">
    <property type="entry name" value="F-box-like_dom_sf"/>
</dbReference>
<dbReference type="CDD" id="cd22163">
    <property type="entry name" value="F-box_AtSKIP5-like"/>
    <property type="match status" value="1"/>
</dbReference>
<evidence type="ECO:0000256" key="2">
    <source>
        <dbReference type="SAM" id="MobiDB-lite"/>
    </source>
</evidence>
<feature type="compositionally biased region" description="Basic residues" evidence="2">
    <location>
        <begin position="14"/>
        <end position="24"/>
    </location>
</feature>
<reference evidence="3 4" key="1">
    <citation type="journal article" date="2018" name="Gigascience">
        <title>Genomes of trombidid mites reveal novel predicted allergens and laterally-transferred genes associated with secondary metabolism.</title>
        <authorList>
            <person name="Dong X."/>
            <person name="Chaisiri K."/>
            <person name="Xia D."/>
            <person name="Armstrong S.D."/>
            <person name="Fang Y."/>
            <person name="Donnelly M.J."/>
            <person name="Kadowaki T."/>
            <person name="McGarry J.W."/>
            <person name="Darby A.C."/>
            <person name="Makepeace B.L."/>
        </authorList>
    </citation>
    <scope>NUCLEOTIDE SEQUENCE [LARGE SCALE GENOMIC DNA]</scope>
    <source>
        <strain evidence="3">UoL-UT</strain>
    </source>
</reference>
<sequence>MEVDENSGNESGHRSRRKSPHASTRKGIVLNKPLSARIGEMSQPQGYAPSKMMLSTRRSSSGIFITTMFGARFRHLQKLHSDAFTLGLNSVCFPGLPVGTMFRSSLPATPVSTPIHREFHHFTEQAIRERLCRTPSPRKNRVFGPLSLTNDDRTQHVASDGLNSLNRSNCSTTDGCQPMEIMTPTTPIAENIPEEPMSEASNDKPPLDGRGDEKQTASSRKLFVGNISYRSIFEKRQENEEQLTTREEVVKSMLENKNVDVDRSVVLVTNTKNINDLSDDLLMFLFSKIKDITDRTHCERVCTRWRQLVLKSWLVEEELDFMSTFFYFGAPALTTTALVSILKKCPNLKRLNLEDVTSSLDTKACELIAAGCGKLESLNLTKADITNFGLRKLGESCSLLKSVNINNCTNFSEKGLWYLLNGTPNLEDLEIKNNAKITGACFRKLKNIRILNILNCSSIIEKGFQELSRNGKNLEMLKTGPVSGNIVQIICSSFNMLKHLEICSSVLDEISGFVHFEKLTNLEVLKVVPIFTDCTDGNFVALLKACKNLRILEITHANQLTDASVKMISTYCVNICELSLSYSKIGDESVNTFNFLGNLRSLEIDSSLATDVSLKNLIEFSEKLNFLNLNNCDHVSTDLMVFAFLFVQENRSREQLAIQYCNRRFVPRTFRSPKEVEDAFDMDEDDPLSTVYEDFQEENYNANNTEDDEQDFLSAEDPVAEFERNWIS</sequence>
<feature type="compositionally biased region" description="Basic and acidic residues" evidence="2">
    <location>
        <begin position="201"/>
        <end position="215"/>
    </location>
</feature>
<dbReference type="AlphaFoldDB" id="A0A443SDN4"/>
<keyword evidence="1" id="KW-0833">Ubl conjugation pathway</keyword>
<dbReference type="Proteomes" id="UP000288716">
    <property type="component" value="Unassembled WGS sequence"/>
</dbReference>
<feature type="region of interest" description="Disordered" evidence="2">
    <location>
        <begin position="1"/>
        <end position="33"/>
    </location>
</feature>
<evidence type="ECO:0000313" key="4">
    <source>
        <dbReference type="Proteomes" id="UP000288716"/>
    </source>
</evidence>
<dbReference type="STRING" id="299467.A0A443SDN4"/>
<organism evidence="3 4">
    <name type="scientific">Leptotrombidium deliense</name>
    <dbReference type="NCBI Taxonomy" id="299467"/>
    <lineage>
        <taxon>Eukaryota</taxon>
        <taxon>Metazoa</taxon>
        <taxon>Ecdysozoa</taxon>
        <taxon>Arthropoda</taxon>
        <taxon>Chelicerata</taxon>
        <taxon>Arachnida</taxon>
        <taxon>Acari</taxon>
        <taxon>Acariformes</taxon>
        <taxon>Trombidiformes</taxon>
        <taxon>Prostigmata</taxon>
        <taxon>Anystina</taxon>
        <taxon>Parasitengona</taxon>
        <taxon>Trombiculoidea</taxon>
        <taxon>Trombiculidae</taxon>
        <taxon>Leptotrombidium</taxon>
    </lineage>
</organism>
<dbReference type="Gene3D" id="3.80.10.10">
    <property type="entry name" value="Ribonuclease Inhibitor"/>
    <property type="match status" value="2"/>
</dbReference>
<dbReference type="PANTHER" id="PTHR13318">
    <property type="entry name" value="PARTNER OF PAIRED, ISOFORM B-RELATED"/>
    <property type="match status" value="1"/>
</dbReference>
<comment type="caution">
    <text evidence="3">The sequence shown here is derived from an EMBL/GenBank/DDBJ whole genome shotgun (WGS) entry which is preliminary data.</text>
</comment>
<dbReference type="InterPro" id="IPR032675">
    <property type="entry name" value="LRR_dom_sf"/>
</dbReference>
<feature type="region of interest" description="Disordered" evidence="2">
    <location>
        <begin position="190"/>
        <end position="217"/>
    </location>
</feature>
<dbReference type="SMART" id="SM00367">
    <property type="entry name" value="LRR_CC"/>
    <property type="match status" value="6"/>
</dbReference>
<evidence type="ECO:0000256" key="1">
    <source>
        <dbReference type="ARBA" id="ARBA00022786"/>
    </source>
</evidence>
<dbReference type="SUPFAM" id="SSF81383">
    <property type="entry name" value="F-box domain"/>
    <property type="match status" value="1"/>
</dbReference>
<dbReference type="GO" id="GO:0019005">
    <property type="term" value="C:SCF ubiquitin ligase complex"/>
    <property type="evidence" value="ECO:0007669"/>
    <property type="project" value="TreeGrafter"/>
</dbReference>
<dbReference type="GO" id="GO:0031146">
    <property type="term" value="P:SCF-dependent proteasomal ubiquitin-dependent protein catabolic process"/>
    <property type="evidence" value="ECO:0007669"/>
    <property type="project" value="TreeGrafter"/>
</dbReference>
<keyword evidence="4" id="KW-1185">Reference proteome</keyword>